<protein>
    <submittedName>
        <fullName evidence="2">Helix-turn-helix transcriptional regulator</fullName>
    </submittedName>
</protein>
<proteinExistence type="predicted"/>
<dbReference type="EMBL" id="JAUQSZ010000001">
    <property type="protein sequence ID" value="MDO7841055.1"/>
    <property type="molecule type" value="Genomic_DNA"/>
</dbReference>
<reference evidence="2" key="1">
    <citation type="submission" date="2023-07" db="EMBL/GenBank/DDBJ databases">
        <authorList>
            <person name="Kim M.K."/>
        </authorList>
    </citation>
    <scope>NUCLEOTIDE SEQUENCE</scope>
    <source>
        <strain evidence="2">CA1-15</strain>
    </source>
</reference>
<organism evidence="2 3">
    <name type="scientific">Sphingomonas immobilis</name>
    <dbReference type="NCBI Taxonomy" id="3063997"/>
    <lineage>
        <taxon>Bacteria</taxon>
        <taxon>Pseudomonadati</taxon>
        <taxon>Pseudomonadota</taxon>
        <taxon>Alphaproteobacteria</taxon>
        <taxon>Sphingomonadales</taxon>
        <taxon>Sphingomonadaceae</taxon>
        <taxon>Sphingomonas</taxon>
    </lineage>
</organism>
<dbReference type="RefSeq" id="WP_304559451.1">
    <property type="nucleotide sequence ID" value="NZ_JAUQSZ010000001.1"/>
</dbReference>
<name>A0ABT8ZVN0_9SPHN</name>
<gene>
    <name evidence="2" type="ORF">Q5H94_01840</name>
</gene>
<sequence>MEFTGQMLRDRRKALGYSQAALASAIGLSRDFIGQMERGVAEIAPRTAAAVRALKPPGSAPELRTTDPMERLIEAALIDAGIRYETDQGGGTSHRLDFHLPDYDVAIEVKRMHSDRTGAQMARAPNVIVAQGEVAVRFLAAAIRSGDFLQLRVINE</sequence>
<keyword evidence="3" id="KW-1185">Reference proteome</keyword>
<evidence type="ECO:0000259" key="1">
    <source>
        <dbReference type="PROSITE" id="PS50943"/>
    </source>
</evidence>
<dbReference type="CDD" id="cd00093">
    <property type="entry name" value="HTH_XRE"/>
    <property type="match status" value="1"/>
</dbReference>
<dbReference type="Gene3D" id="1.10.260.40">
    <property type="entry name" value="lambda repressor-like DNA-binding domains"/>
    <property type="match status" value="1"/>
</dbReference>
<feature type="domain" description="HTH cro/C1-type" evidence="1">
    <location>
        <begin position="8"/>
        <end position="51"/>
    </location>
</feature>
<evidence type="ECO:0000313" key="2">
    <source>
        <dbReference type="EMBL" id="MDO7841055.1"/>
    </source>
</evidence>
<dbReference type="PROSITE" id="PS50943">
    <property type="entry name" value="HTH_CROC1"/>
    <property type="match status" value="1"/>
</dbReference>
<accession>A0ABT8ZVN0</accession>
<dbReference type="Pfam" id="PF01381">
    <property type="entry name" value="HTH_3"/>
    <property type="match status" value="1"/>
</dbReference>
<dbReference type="SMART" id="SM00530">
    <property type="entry name" value="HTH_XRE"/>
    <property type="match status" value="1"/>
</dbReference>
<evidence type="ECO:0000313" key="3">
    <source>
        <dbReference type="Proteomes" id="UP001176468"/>
    </source>
</evidence>
<dbReference type="InterPro" id="IPR001387">
    <property type="entry name" value="Cro/C1-type_HTH"/>
</dbReference>
<comment type="caution">
    <text evidence="2">The sequence shown here is derived from an EMBL/GenBank/DDBJ whole genome shotgun (WGS) entry which is preliminary data.</text>
</comment>
<dbReference type="SUPFAM" id="SSF47413">
    <property type="entry name" value="lambda repressor-like DNA-binding domains"/>
    <property type="match status" value="1"/>
</dbReference>
<dbReference type="InterPro" id="IPR010982">
    <property type="entry name" value="Lambda_DNA-bd_dom_sf"/>
</dbReference>
<dbReference type="Proteomes" id="UP001176468">
    <property type="component" value="Unassembled WGS sequence"/>
</dbReference>